<gene>
    <name evidence="2" type="ORF">sscle_03g027070</name>
</gene>
<feature type="region of interest" description="Disordered" evidence="1">
    <location>
        <begin position="1"/>
        <end position="21"/>
    </location>
</feature>
<evidence type="ECO:0000313" key="2">
    <source>
        <dbReference type="EMBL" id="APA07937.1"/>
    </source>
</evidence>
<organism evidence="2 3">
    <name type="scientific">Sclerotinia sclerotiorum (strain ATCC 18683 / 1980 / Ss-1)</name>
    <name type="common">White mold</name>
    <name type="synonym">Whetzelinia sclerotiorum</name>
    <dbReference type="NCBI Taxonomy" id="665079"/>
    <lineage>
        <taxon>Eukaryota</taxon>
        <taxon>Fungi</taxon>
        <taxon>Dikarya</taxon>
        <taxon>Ascomycota</taxon>
        <taxon>Pezizomycotina</taxon>
        <taxon>Leotiomycetes</taxon>
        <taxon>Helotiales</taxon>
        <taxon>Sclerotiniaceae</taxon>
        <taxon>Sclerotinia</taxon>
    </lineage>
</organism>
<sequence length="94" mass="10657">MRNKKQKKAKANCTKRESNPWPAQAQLDAKLEVGSADFTTKPLVQFNDKLQTLSLEELLADREDANVYTDGMSLSTLRLRARDLYAFCSGYVGW</sequence>
<protein>
    <submittedName>
        <fullName evidence="2">Uncharacterized protein</fullName>
    </submittedName>
</protein>
<accession>A0A1D9PZ22</accession>
<evidence type="ECO:0000256" key="1">
    <source>
        <dbReference type="SAM" id="MobiDB-lite"/>
    </source>
</evidence>
<reference evidence="3" key="1">
    <citation type="journal article" date="2017" name="Genome Biol. Evol.">
        <title>The complete genome sequence of the phytopathogenic fungus Sclerotinia sclerotiorum reveals insights into the genome architecture of broad host range pathogens.</title>
        <authorList>
            <person name="Derbyshire M."/>
            <person name="Denton-Giles M."/>
            <person name="Hegedus D."/>
            <person name="Seifbarghy S."/>
            <person name="Rollins J."/>
            <person name="van Kan J."/>
            <person name="Seidl M.F."/>
            <person name="Faino L."/>
            <person name="Mbengue M."/>
            <person name="Navaud O."/>
            <person name="Raffaele S."/>
            <person name="Hammond-Kosack K."/>
            <person name="Heard S."/>
            <person name="Oliver R."/>
        </authorList>
    </citation>
    <scope>NUCLEOTIDE SEQUENCE [LARGE SCALE GENOMIC DNA]</scope>
    <source>
        <strain evidence="3">ATCC 18683 / 1980 / Ss-1</strain>
    </source>
</reference>
<dbReference type="Proteomes" id="UP000177798">
    <property type="component" value="Chromosome 3"/>
</dbReference>
<evidence type="ECO:0000313" key="3">
    <source>
        <dbReference type="Proteomes" id="UP000177798"/>
    </source>
</evidence>
<feature type="compositionally biased region" description="Basic residues" evidence="1">
    <location>
        <begin position="1"/>
        <end position="10"/>
    </location>
</feature>
<name>A0A1D9PZ22_SCLS1</name>
<dbReference type="AlphaFoldDB" id="A0A1D9PZ22"/>
<proteinExistence type="predicted"/>
<dbReference type="EMBL" id="CP017816">
    <property type="protein sequence ID" value="APA07937.1"/>
    <property type="molecule type" value="Genomic_DNA"/>
</dbReference>
<dbReference type="VEuPathDB" id="FungiDB:sscle_03g027070"/>